<evidence type="ECO:0000313" key="1">
    <source>
        <dbReference type="EMBL" id="MEE6147394.1"/>
    </source>
</evidence>
<dbReference type="RefSeq" id="WP_330958159.1">
    <property type="nucleotide sequence ID" value="NZ_JAZGJQ010000004.1"/>
</dbReference>
<dbReference type="EMBL" id="JAZGJQ010000004">
    <property type="protein sequence ID" value="MEE6147394.1"/>
    <property type="molecule type" value="Genomic_DNA"/>
</dbReference>
<dbReference type="Proteomes" id="UP001332931">
    <property type="component" value="Unassembled WGS sequence"/>
</dbReference>
<dbReference type="InterPro" id="IPR001563">
    <property type="entry name" value="Peptidase_S10"/>
</dbReference>
<accession>A0ABU7R9W5</accession>
<proteinExistence type="predicted"/>
<name>A0ABU7R9W5_9ACTN</name>
<sequence length="505" mass="55882">MAEDEKQPADAAAKPLSELAKSFVTVPADKTRTVSDPVSRRLTWEAAGERMDYEATVAHLDVRDDTGALEGRMFSITYAKLGEDGLPMAGRPVTFCFNGGPGCASVPINFGGMGPRRVATDGVNHLPSSAKVEDNPYTLLRESDLVFLDALGTGYSPLAEGADTSAIFGVDGDADAFCRAITEWLEQNHRWQSPVYLFGESYGTVRNAVLMRLLGERGVKLTGVTMLSAIWNWVQVQPGEDLYYLGMLPTFAAAAQFFGKAGAGVDADEWFDRAMAWTDDVLAPALLKGDRLGEEREREVAREMSELIGLDERLILRRHLRVSLEDVRRELLADEGRVCGRLDMRFSSDAPGYAQHDSSWFAGEDAADDAVNAVWNTAFRSFLSEMGYKAPARYLDNNYYRVGVKWKWAHEEPGTGGAAGAPNVTVDLACALRRDPTIKLAVLGGRYDAATTYWNNVFELSRQFLSPQLKERVEFHRYGCGHMAYVDVPTLRQMSKDMEAFYRKA</sequence>
<evidence type="ECO:0000313" key="2">
    <source>
        <dbReference type="Proteomes" id="UP001332931"/>
    </source>
</evidence>
<organism evidence="1 2">
    <name type="scientific">Olsenella absiana</name>
    <dbReference type="NCBI Taxonomy" id="3115222"/>
    <lineage>
        <taxon>Bacteria</taxon>
        <taxon>Bacillati</taxon>
        <taxon>Actinomycetota</taxon>
        <taxon>Coriobacteriia</taxon>
        <taxon>Coriobacteriales</taxon>
        <taxon>Atopobiaceae</taxon>
        <taxon>Olsenella</taxon>
    </lineage>
</organism>
<dbReference type="SUPFAM" id="SSF53474">
    <property type="entry name" value="alpha/beta-Hydrolases"/>
    <property type="match status" value="1"/>
</dbReference>
<dbReference type="Pfam" id="PF00450">
    <property type="entry name" value="Peptidase_S10"/>
    <property type="match status" value="1"/>
</dbReference>
<protein>
    <submittedName>
        <fullName evidence="1">Peptidase S10</fullName>
    </submittedName>
</protein>
<gene>
    <name evidence="1" type="ORF">VXJ25_05235</name>
</gene>
<dbReference type="Gene3D" id="3.40.50.1820">
    <property type="entry name" value="alpha/beta hydrolase"/>
    <property type="match status" value="1"/>
</dbReference>
<keyword evidence="2" id="KW-1185">Reference proteome</keyword>
<dbReference type="InterPro" id="IPR029058">
    <property type="entry name" value="AB_hydrolase_fold"/>
</dbReference>
<comment type="caution">
    <text evidence="1">The sequence shown here is derived from an EMBL/GenBank/DDBJ whole genome shotgun (WGS) entry which is preliminary data.</text>
</comment>
<reference evidence="1 2" key="1">
    <citation type="submission" date="2024-01" db="EMBL/GenBank/DDBJ databases">
        <title>Description of Olsenella sp. nov., isolated from pig feces.</title>
        <authorList>
            <person name="Chang Y.-H."/>
        </authorList>
    </citation>
    <scope>NUCLEOTIDE SEQUENCE [LARGE SCALE GENOMIC DNA]</scope>
    <source>
        <strain evidence="1 2">YH-ols2223</strain>
    </source>
</reference>